<gene>
    <name evidence="2" type="ORF">KK1_028754</name>
</gene>
<evidence type="ECO:0000259" key="1">
    <source>
        <dbReference type="Pfam" id="PF03732"/>
    </source>
</evidence>
<dbReference type="Proteomes" id="UP000075243">
    <property type="component" value="Unassembled WGS sequence"/>
</dbReference>
<dbReference type="AlphaFoldDB" id="A0A151S466"/>
<proteinExistence type="predicted"/>
<organism evidence="2 3">
    <name type="scientific">Cajanus cajan</name>
    <name type="common">Pigeon pea</name>
    <name type="synonym">Cajanus indicus</name>
    <dbReference type="NCBI Taxonomy" id="3821"/>
    <lineage>
        <taxon>Eukaryota</taxon>
        <taxon>Viridiplantae</taxon>
        <taxon>Streptophyta</taxon>
        <taxon>Embryophyta</taxon>
        <taxon>Tracheophyta</taxon>
        <taxon>Spermatophyta</taxon>
        <taxon>Magnoliopsida</taxon>
        <taxon>eudicotyledons</taxon>
        <taxon>Gunneridae</taxon>
        <taxon>Pentapetalae</taxon>
        <taxon>rosids</taxon>
        <taxon>fabids</taxon>
        <taxon>Fabales</taxon>
        <taxon>Fabaceae</taxon>
        <taxon>Papilionoideae</taxon>
        <taxon>50 kb inversion clade</taxon>
        <taxon>NPAAA clade</taxon>
        <taxon>indigoferoid/millettioid clade</taxon>
        <taxon>Phaseoleae</taxon>
        <taxon>Cajanus</taxon>
    </lineage>
</organism>
<evidence type="ECO:0000313" key="2">
    <source>
        <dbReference type="EMBL" id="KYP49558.1"/>
    </source>
</evidence>
<reference evidence="2" key="1">
    <citation type="journal article" date="2012" name="Nat. Biotechnol.">
        <title>Draft genome sequence of pigeonpea (Cajanus cajan), an orphan legume crop of resource-poor farmers.</title>
        <authorList>
            <person name="Varshney R.K."/>
            <person name="Chen W."/>
            <person name="Li Y."/>
            <person name="Bharti A.K."/>
            <person name="Saxena R.K."/>
            <person name="Schlueter J.A."/>
            <person name="Donoghue M.T."/>
            <person name="Azam S."/>
            <person name="Fan G."/>
            <person name="Whaley A.M."/>
            <person name="Farmer A.D."/>
            <person name="Sheridan J."/>
            <person name="Iwata A."/>
            <person name="Tuteja R."/>
            <person name="Penmetsa R.V."/>
            <person name="Wu W."/>
            <person name="Upadhyaya H.D."/>
            <person name="Yang S.P."/>
            <person name="Shah T."/>
            <person name="Saxena K.B."/>
            <person name="Michael T."/>
            <person name="McCombie W.R."/>
            <person name="Yang B."/>
            <person name="Zhang G."/>
            <person name="Yang H."/>
            <person name="Wang J."/>
            <person name="Spillane C."/>
            <person name="Cook D.R."/>
            <person name="May G.D."/>
            <person name="Xu X."/>
            <person name="Jackson S.A."/>
        </authorList>
    </citation>
    <scope>NUCLEOTIDE SEQUENCE [LARGE SCALE GENOMIC DNA]</scope>
</reference>
<dbReference type="Pfam" id="PF03732">
    <property type="entry name" value="Retrotrans_gag"/>
    <property type="match status" value="1"/>
</dbReference>
<dbReference type="PANTHER" id="PTHR37610:SF55">
    <property type="entry name" value="RETROTRANSPOSON COPIA-LIKE N-TERMINAL DOMAIN-CONTAINING PROTEIN"/>
    <property type="match status" value="1"/>
</dbReference>
<dbReference type="EMBL" id="KQ483474">
    <property type="protein sequence ID" value="KYP49558.1"/>
    <property type="molecule type" value="Genomic_DNA"/>
</dbReference>
<name>A0A151S466_CAJCA</name>
<keyword evidence="3" id="KW-1185">Reference proteome</keyword>
<dbReference type="PANTHER" id="PTHR37610">
    <property type="entry name" value="CCHC-TYPE DOMAIN-CONTAINING PROTEIN"/>
    <property type="match status" value="1"/>
</dbReference>
<dbReference type="Gramene" id="C.cajan_26918.t">
    <property type="protein sequence ID" value="C.cajan_26918.t.cds1"/>
    <property type="gene ID" value="C.cajan_26918"/>
</dbReference>
<feature type="domain" description="Retrotransposon gag" evidence="1">
    <location>
        <begin position="4"/>
        <end position="114"/>
    </location>
</feature>
<evidence type="ECO:0000313" key="3">
    <source>
        <dbReference type="Proteomes" id="UP000075243"/>
    </source>
</evidence>
<accession>A0A151S466</accession>
<protein>
    <recommendedName>
        <fullName evidence="1">Retrotransposon gag domain-containing protein</fullName>
    </recommendedName>
</protein>
<dbReference type="InterPro" id="IPR005162">
    <property type="entry name" value="Retrotrans_gag_dom"/>
</dbReference>
<sequence>MVMSWLTRSMTPSIKQSVMWMDTTFNIWTDLLERFSHGDKFRIADLQEKFQNCKQGDSTVSQYYTRLKVLWKELSIYHIVLVCTCSTPCNCGLISKIQKERDDDCVIKFLRGLNDGFSQVRSQVMLMEPMPNLVKTFSLVLQQEREFIGSFSNILQEFVANVNF</sequence>